<comment type="caution">
    <text evidence="18">The sequence shown here is derived from an EMBL/GenBank/DDBJ whole genome shotgun (WGS) entry which is preliminary data.</text>
</comment>
<dbReference type="GO" id="GO:0003677">
    <property type="term" value="F:DNA binding"/>
    <property type="evidence" value="ECO:0007669"/>
    <property type="project" value="UniProtKB-KW"/>
</dbReference>
<dbReference type="InterPro" id="IPR011545">
    <property type="entry name" value="DEAD/DEAH_box_helicase_dom"/>
</dbReference>
<keyword evidence="6 15" id="KW-0347">Helicase</keyword>
<keyword evidence="10 15" id="KW-0234">DNA repair</keyword>
<dbReference type="InterPro" id="IPR047112">
    <property type="entry name" value="RecG/Mfd"/>
</dbReference>
<dbReference type="Gene3D" id="2.40.50.140">
    <property type="entry name" value="Nucleic acid-binding proteins"/>
    <property type="match status" value="1"/>
</dbReference>
<dbReference type="SUPFAM" id="SSF52540">
    <property type="entry name" value="P-loop containing nucleoside triphosphate hydrolases"/>
    <property type="match status" value="2"/>
</dbReference>
<organism evidence="18 19">
    <name type="scientific">Vibrio marinisediminis</name>
    <dbReference type="NCBI Taxonomy" id="2758441"/>
    <lineage>
        <taxon>Bacteria</taxon>
        <taxon>Pseudomonadati</taxon>
        <taxon>Pseudomonadota</taxon>
        <taxon>Gammaproteobacteria</taxon>
        <taxon>Vibrionales</taxon>
        <taxon>Vibrionaceae</taxon>
        <taxon>Vibrio</taxon>
    </lineage>
</organism>
<comment type="catalytic activity">
    <reaction evidence="14 15">
        <text>ATP + H2O = ADP + phosphate + H(+)</text>
        <dbReference type="Rhea" id="RHEA:13065"/>
        <dbReference type="ChEBI" id="CHEBI:15377"/>
        <dbReference type="ChEBI" id="CHEBI:15378"/>
        <dbReference type="ChEBI" id="CHEBI:30616"/>
        <dbReference type="ChEBI" id="CHEBI:43474"/>
        <dbReference type="ChEBI" id="CHEBI:456216"/>
        <dbReference type="EC" id="5.6.2.4"/>
    </reaction>
</comment>
<keyword evidence="8" id="KW-0238">DNA-binding</keyword>
<dbReference type="EC" id="5.6.2.4" evidence="13 15"/>
<dbReference type="PANTHER" id="PTHR47964:SF1">
    <property type="entry name" value="ATP-DEPENDENT DNA HELICASE HOMOLOG RECG, CHLOROPLASTIC"/>
    <property type="match status" value="1"/>
</dbReference>
<dbReference type="SUPFAM" id="SSF50249">
    <property type="entry name" value="Nucleic acid-binding proteins"/>
    <property type="match status" value="1"/>
</dbReference>
<dbReference type="InterPro" id="IPR045562">
    <property type="entry name" value="RecG_dom3_C"/>
</dbReference>
<dbReference type="InterPro" id="IPR033454">
    <property type="entry name" value="RecG_wedge"/>
</dbReference>
<evidence type="ECO:0000259" key="17">
    <source>
        <dbReference type="PROSITE" id="PS51194"/>
    </source>
</evidence>
<evidence type="ECO:0000256" key="14">
    <source>
        <dbReference type="ARBA" id="ARBA00048988"/>
    </source>
</evidence>
<evidence type="ECO:0000256" key="9">
    <source>
        <dbReference type="ARBA" id="ARBA00023172"/>
    </source>
</evidence>
<keyword evidence="5 15" id="KW-0378">Hydrolase</keyword>
<dbReference type="NCBIfam" id="NF008165">
    <property type="entry name" value="PRK10917.1-3"/>
    <property type="match status" value="1"/>
</dbReference>
<dbReference type="PROSITE" id="PS51194">
    <property type="entry name" value="HELICASE_CTER"/>
    <property type="match status" value="1"/>
</dbReference>
<dbReference type="InterPro" id="IPR001650">
    <property type="entry name" value="Helicase_C-like"/>
</dbReference>
<evidence type="ECO:0000256" key="12">
    <source>
        <dbReference type="ARBA" id="ARBA00034617"/>
    </source>
</evidence>
<keyword evidence="19" id="KW-1185">Reference proteome</keyword>
<dbReference type="InterPro" id="IPR012340">
    <property type="entry name" value="NA-bd_OB-fold"/>
</dbReference>
<sequence>MSQLLSAIPLTSLSGVGAKVAEKLEKVGLSSVQDLLFHLPLRYEDRTRVYPIVKLHAGLWAAVQGNVMSVDTLFGKRKMLAVKISDGNGTLTLRFFNFTAAMKNNFVEGKTVHAYGEIKRGNYGLEIIHPDYKFYAANQPTDVEPSLTPVYPTTEGLRQLTLRSLTDQALALLDKAAVQELLPNGLYPQQTTLAQALHTIHRPPPNIDLSQFDEGKHPAQVRLIMEELLAQNLSMLAVRSKGQQDVAIPLAQSDKFKQQLLAQLPFSPTNAQTRVVNEIEQDLAKPHPMMRLVQGDVGSGKTLVAALAALRAIEHGYQVALMAPTELLAEQHAINFASWFESMGIQVGWLAGKLKGKAKETELARIQSGEAQMVVGTHALFQEHVAFHNLALVIIDEQHRFGVHQRLELRAKGEKQGSFPHQLIMTATPIPRTLAMTAYADLETSVIDELPPGRTPIQTVAIPDTKRSDIIERVRNACLNEGKQAYWVCTLIDESEVLEAQAAADTAEELQRILPEVKIGLVHGRMKSSEKQAVMKDFKDNKLHLLVATTVIEVGVDVPNSSLMIIENPERLGLAQLHQLRGRVGRGSVASHCVLLYHSPLSKTAQKRLGVLRESNDGFVIAQRDLEIRGPGELLGTKQTGMADFKIADLVRDQRLVPEVQRIARHIHDNYPQNALAIINRWLGERDIYSKA</sequence>
<dbReference type="EMBL" id="JACFYF010000005">
    <property type="protein sequence ID" value="MBA5762856.1"/>
    <property type="molecule type" value="Genomic_DNA"/>
</dbReference>
<evidence type="ECO:0000256" key="2">
    <source>
        <dbReference type="ARBA" id="ARBA00017846"/>
    </source>
</evidence>
<dbReference type="NCBIfam" id="NF008163">
    <property type="entry name" value="PRK10917.1-1"/>
    <property type="match status" value="1"/>
</dbReference>
<feature type="domain" description="Helicase C-terminal" evidence="17">
    <location>
        <begin position="481"/>
        <end position="627"/>
    </location>
</feature>
<dbReference type="InterPro" id="IPR004609">
    <property type="entry name" value="ATP-dep_DNA_helicase_RecG"/>
</dbReference>
<comment type="function">
    <text evidence="15">Plays a critical role in recombination and DNA repair. Helps process Holliday junction intermediates to mature products by catalyzing branch migration. Has replication fork regression activity, unwinds stalled or blocked replication forks to make a HJ that can be resolved. Has a DNA unwinding activity characteristic of a DNA helicase with 3'-5' polarity.</text>
</comment>
<dbReference type="PROSITE" id="PS51192">
    <property type="entry name" value="HELICASE_ATP_BIND_1"/>
    <property type="match status" value="1"/>
</dbReference>
<keyword evidence="9 15" id="KW-0233">DNA recombination</keyword>
<dbReference type="CDD" id="cd17992">
    <property type="entry name" value="DEXHc_RecG"/>
    <property type="match status" value="1"/>
</dbReference>
<dbReference type="InterPro" id="IPR014001">
    <property type="entry name" value="Helicase_ATP-bd"/>
</dbReference>
<keyword evidence="3 15" id="KW-0547">Nucleotide-binding</keyword>
<comment type="similarity">
    <text evidence="1 15">Belongs to the helicase family. RecG subfamily.</text>
</comment>
<dbReference type="Gene3D" id="3.40.50.300">
    <property type="entry name" value="P-loop containing nucleotide triphosphate hydrolases"/>
    <property type="match status" value="2"/>
</dbReference>
<dbReference type="GO" id="GO:0006281">
    <property type="term" value="P:DNA repair"/>
    <property type="evidence" value="ECO:0007669"/>
    <property type="project" value="UniProtKB-UniRule"/>
</dbReference>
<keyword evidence="11" id="KW-0413">Isomerase</keyword>
<dbReference type="Pfam" id="PF00271">
    <property type="entry name" value="Helicase_C"/>
    <property type="match status" value="1"/>
</dbReference>
<dbReference type="InterPro" id="IPR027417">
    <property type="entry name" value="P-loop_NTPase"/>
</dbReference>
<evidence type="ECO:0000256" key="13">
    <source>
        <dbReference type="ARBA" id="ARBA00034808"/>
    </source>
</evidence>
<dbReference type="GO" id="GO:0043138">
    <property type="term" value="F:3'-5' DNA helicase activity"/>
    <property type="evidence" value="ECO:0007669"/>
    <property type="project" value="UniProtKB-EC"/>
</dbReference>
<evidence type="ECO:0000256" key="11">
    <source>
        <dbReference type="ARBA" id="ARBA00023235"/>
    </source>
</evidence>
<feature type="domain" description="Helicase ATP-binding" evidence="16">
    <location>
        <begin position="282"/>
        <end position="447"/>
    </location>
</feature>
<evidence type="ECO:0000256" key="4">
    <source>
        <dbReference type="ARBA" id="ARBA00022763"/>
    </source>
</evidence>
<dbReference type="CDD" id="cd18811">
    <property type="entry name" value="SF2_C_RecG"/>
    <property type="match status" value="1"/>
</dbReference>
<dbReference type="NCBIfam" id="NF008168">
    <property type="entry name" value="PRK10917.2-2"/>
    <property type="match status" value="1"/>
</dbReference>
<dbReference type="FunFam" id="2.40.50.140:FF:000134">
    <property type="entry name" value="ATP-dependent DNA helicase RecG"/>
    <property type="match status" value="1"/>
</dbReference>
<dbReference type="FunFam" id="3.40.50.300:FF:000391">
    <property type="entry name" value="ATP-dependent DNA helicase RecG"/>
    <property type="match status" value="1"/>
</dbReference>
<dbReference type="Proteomes" id="UP000571701">
    <property type="component" value="Unassembled WGS sequence"/>
</dbReference>
<dbReference type="SMART" id="SM00487">
    <property type="entry name" value="DEXDc"/>
    <property type="match status" value="1"/>
</dbReference>
<dbReference type="Pfam" id="PF00270">
    <property type="entry name" value="DEAD"/>
    <property type="match status" value="1"/>
</dbReference>
<evidence type="ECO:0000256" key="5">
    <source>
        <dbReference type="ARBA" id="ARBA00022801"/>
    </source>
</evidence>
<dbReference type="Pfam" id="PF19833">
    <property type="entry name" value="RecG_dom3_C"/>
    <property type="match status" value="1"/>
</dbReference>
<evidence type="ECO:0000256" key="8">
    <source>
        <dbReference type="ARBA" id="ARBA00023125"/>
    </source>
</evidence>
<evidence type="ECO:0000313" key="19">
    <source>
        <dbReference type="Proteomes" id="UP000571701"/>
    </source>
</evidence>
<evidence type="ECO:0000256" key="1">
    <source>
        <dbReference type="ARBA" id="ARBA00007504"/>
    </source>
</evidence>
<dbReference type="AlphaFoldDB" id="A0A7W2FRF2"/>
<dbReference type="GO" id="GO:0005524">
    <property type="term" value="F:ATP binding"/>
    <property type="evidence" value="ECO:0007669"/>
    <property type="project" value="UniProtKB-KW"/>
</dbReference>
<dbReference type="CDD" id="cd04488">
    <property type="entry name" value="RecG_wedge_OBF"/>
    <property type="match status" value="1"/>
</dbReference>
<keyword evidence="4 15" id="KW-0227">DNA damage</keyword>
<evidence type="ECO:0000256" key="6">
    <source>
        <dbReference type="ARBA" id="ARBA00022806"/>
    </source>
</evidence>
<dbReference type="GO" id="GO:0016787">
    <property type="term" value="F:hydrolase activity"/>
    <property type="evidence" value="ECO:0007669"/>
    <property type="project" value="UniProtKB-KW"/>
</dbReference>
<proteinExistence type="inferred from homology"/>
<evidence type="ECO:0000259" key="16">
    <source>
        <dbReference type="PROSITE" id="PS51192"/>
    </source>
</evidence>
<accession>A0A7W2FRF2</accession>
<dbReference type="Pfam" id="PF17191">
    <property type="entry name" value="RecG_wedge"/>
    <property type="match status" value="1"/>
</dbReference>
<comment type="catalytic activity">
    <reaction evidence="12 15">
        <text>Couples ATP hydrolysis with the unwinding of duplex DNA by translocating in the 3'-5' direction.</text>
        <dbReference type="EC" id="5.6.2.4"/>
    </reaction>
</comment>
<gene>
    <name evidence="18" type="primary">recG</name>
    <name evidence="18" type="ORF">H2O73_10910</name>
</gene>
<evidence type="ECO:0000313" key="18">
    <source>
        <dbReference type="EMBL" id="MBA5762856.1"/>
    </source>
</evidence>
<name>A0A7W2FRF2_9VIBR</name>
<dbReference type="NCBIfam" id="NF008166">
    <property type="entry name" value="PRK10917.1-4"/>
    <property type="match status" value="1"/>
</dbReference>
<dbReference type="PANTHER" id="PTHR47964">
    <property type="entry name" value="ATP-DEPENDENT DNA HELICASE HOMOLOG RECG, CHLOROPLASTIC"/>
    <property type="match status" value="1"/>
</dbReference>
<protein>
    <recommendedName>
        <fullName evidence="2 15">ATP-dependent DNA helicase RecG</fullName>
        <ecNumber evidence="13 15">5.6.2.4</ecNumber>
    </recommendedName>
</protein>
<evidence type="ECO:0000256" key="7">
    <source>
        <dbReference type="ARBA" id="ARBA00022840"/>
    </source>
</evidence>
<dbReference type="SMART" id="SM00490">
    <property type="entry name" value="HELICc"/>
    <property type="match status" value="1"/>
</dbReference>
<reference evidence="18 19" key="1">
    <citation type="submission" date="2020-07" db="EMBL/GenBank/DDBJ databases">
        <title>Vibrio marinisediminis sp. nov., isolated from marine sediment.</title>
        <authorList>
            <person name="Ji X."/>
        </authorList>
    </citation>
    <scope>NUCLEOTIDE SEQUENCE [LARGE SCALE GENOMIC DNA]</scope>
    <source>
        <strain evidence="18 19">404</strain>
    </source>
</reference>
<keyword evidence="7 15" id="KW-0067">ATP-binding</keyword>
<dbReference type="NCBIfam" id="TIGR00643">
    <property type="entry name" value="recG"/>
    <property type="match status" value="1"/>
</dbReference>
<evidence type="ECO:0000256" key="10">
    <source>
        <dbReference type="ARBA" id="ARBA00023204"/>
    </source>
</evidence>
<evidence type="ECO:0000256" key="3">
    <source>
        <dbReference type="ARBA" id="ARBA00022741"/>
    </source>
</evidence>
<dbReference type="GO" id="GO:0006310">
    <property type="term" value="P:DNA recombination"/>
    <property type="evidence" value="ECO:0007669"/>
    <property type="project" value="UniProtKB-UniRule"/>
</dbReference>
<dbReference type="RefSeq" id="WP_182108873.1">
    <property type="nucleotide sequence ID" value="NZ_JACFYF010000005.1"/>
</dbReference>
<evidence type="ECO:0000256" key="15">
    <source>
        <dbReference type="RuleBase" id="RU363016"/>
    </source>
</evidence>
<dbReference type="FunFam" id="3.40.50.300:FF:000715">
    <property type="entry name" value="ATP-dependent DNA helicase RecG"/>
    <property type="match status" value="1"/>
</dbReference>